<accession>A0A4W5LW19</accession>
<dbReference type="AlphaFoldDB" id="A0A4W5LW19"/>
<dbReference type="GeneTree" id="ENSGT00940000155810"/>
<reference evidence="3" key="2">
    <citation type="submission" date="2025-08" db="UniProtKB">
        <authorList>
            <consortium name="Ensembl"/>
        </authorList>
    </citation>
    <scope>IDENTIFICATION</scope>
</reference>
<dbReference type="Ensembl" id="ENSHHUT00000031471.1">
    <property type="protein sequence ID" value="ENSHHUP00000030217.1"/>
    <property type="gene ID" value="ENSHHUG00000019249.1"/>
</dbReference>
<evidence type="ECO:0000259" key="2">
    <source>
        <dbReference type="PROSITE" id="PS50184"/>
    </source>
</evidence>
<evidence type="ECO:0000313" key="3">
    <source>
        <dbReference type="Ensembl" id="ENSHHUP00000030217.1"/>
    </source>
</evidence>
<feature type="domain" description="VWFC" evidence="2">
    <location>
        <begin position="1"/>
        <end position="59"/>
    </location>
</feature>
<name>A0A4W5LW19_9TELE</name>
<proteinExistence type="predicted"/>
<keyword evidence="1" id="KW-0472">Membrane</keyword>
<keyword evidence="1" id="KW-1133">Transmembrane helix</keyword>
<protein>
    <recommendedName>
        <fullName evidence="2">VWFC domain-containing protein</fullName>
    </recommendedName>
</protein>
<keyword evidence="1" id="KW-0812">Transmembrane</keyword>
<dbReference type="InterPro" id="IPR001007">
    <property type="entry name" value="VWF_dom"/>
</dbReference>
<organism evidence="3 4">
    <name type="scientific">Hucho hucho</name>
    <name type="common">huchen</name>
    <dbReference type="NCBI Taxonomy" id="62062"/>
    <lineage>
        <taxon>Eukaryota</taxon>
        <taxon>Metazoa</taxon>
        <taxon>Chordata</taxon>
        <taxon>Craniata</taxon>
        <taxon>Vertebrata</taxon>
        <taxon>Euteleostomi</taxon>
        <taxon>Actinopterygii</taxon>
        <taxon>Neopterygii</taxon>
        <taxon>Teleostei</taxon>
        <taxon>Protacanthopterygii</taxon>
        <taxon>Salmoniformes</taxon>
        <taxon>Salmonidae</taxon>
        <taxon>Salmoninae</taxon>
        <taxon>Hucho</taxon>
    </lineage>
</organism>
<evidence type="ECO:0000313" key="4">
    <source>
        <dbReference type="Proteomes" id="UP000314982"/>
    </source>
</evidence>
<sequence length="134" mass="15020">VYRVGSQWEEGCEKCSCTHQQDTHTNLHIAQCVPPVCDHSCPLGSVYQRSDSECCGSCRKTSCVETDRQTPGDSQTHGRLREVNQLITIIYKVLFPSACSALQKYSPLLAFFLFCCITTCNLNGFLFGFHVMDK</sequence>
<reference evidence="4" key="1">
    <citation type="submission" date="2018-06" db="EMBL/GenBank/DDBJ databases">
        <title>Genome assembly of Danube salmon.</title>
        <authorList>
            <person name="Macqueen D.J."/>
            <person name="Gundappa M.K."/>
        </authorList>
    </citation>
    <scope>NUCLEOTIDE SEQUENCE [LARGE SCALE GENOMIC DNA]</scope>
</reference>
<keyword evidence="4" id="KW-1185">Reference proteome</keyword>
<dbReference type="Proteomes" id="UP000314982">
    <property type="component" value="Unassembled WGS sequence"/>
</dbReference>
<dbReference type="PROSITE" id="PS50184">
    <property type="entry name" value="VWFC_2"/>
    <property type="match status" value="1"/>
</dbReference>
<evidence type="ECO:0000256" key="1">
    <source>
        <dbReference type="SAM" id="Phobius"/>
    </source>
</evidence>
<feature type="transmembrane region" description="Helical" evidence="1">
    <location>
        <begin position="108"/>
        <end position="129"/>
    </location>
</feature>
<reference evidence="3" key="3">
    <citation type="submission" date="2025-09" db="UniProtKB">
        <authorList>
            <consortium name="Ensembl"/>
        </authorList>
    </citation>
    <scope>IDENTIFICATION</scope>
</reference>